<reference evidence="3" key="1">
    <citation type="journal article" date="2019" name="Int. J. Syst. Evol. Microbiol.">
        <title>The Global Catalogue of Microorganisms (GCM) 10K type strain sequencing project: providing services to taxonomists for standard genome sequencing and annotation.</title>
        <authorList>
            <consortium name="The Broad Institute Genomics Platform"/>
            <consortium name="The Broad Institute Genome Sequencing Center for Infectious Disease"/>
            <person name="Wu L."/>
            <person name="Ma J."/>
        </authorList>
    </citation>
    <scope>NUCLEOTIDE SEQUENCE [LARGE SCALE GENOMIC DNA]</scope>
    <source>
        <strain evidence="3">JCM 16898</strain>
    </source>
</reference>
<evidence type="ECO:0008006" key="4">
    <source>
        <dbReference type="Google" id="ProtNLM"/>
    </source>
</evidence>
<evidence type="ECO:0000313" key="3">
    <source>
        <dbReference type="Proteomes" id="UP001500689"/>
    </source>
</evidence>
<dbReference type="Proteomes" id="UP001500689">
    <property type="component" value="Unassembled WGS sequence"/>
</dbReference>
<sequence length="161" mass="17061">MKRIWPVVLALLLAGCGVEPSGPVVAGDAPTGLAPGVTLYFLDAQRHLRPQLRETGRLGTIPEAVSLLLTGPGPDAELHTEIAAVSVTRIQLSTAPELIRLRLPLTVRDVTPSGIDQIVCTALGVHVQSGGSRTTRAQVVFVQSTPESEKRRTCPLFSRAG</sequence>
<name>A0ABP6YIH4_9PSEU</name>
<gene>
    <name evidence="2" type="ORF">GCM10022222_81270</name>
</gene>
<evidence type="ECO:0000256" key="1">
    <source>
        <dbReference type="SAM" id="SignalP"/>
    </source>
</evidence>
<dbReference type="PROSITE" id="PS51257">
    <property type="entry name" value="PROKAR_LIPOPROTEIN"/>
    <property type="match status" value="1"/>
</dbReference>
<comment type="caution">
    <text evidence="2">The sequence shown here is derived from an EMBL/GenBank/DDBJ whole genome shotgun (WGS) entry which is preliminary data.</text>
</comment>
<keyword evidence="1" id="KW-0732">Signal</keyword>
<proteinExistence type="predicted"/>
<feature type="signal peptide" evidence="1">
    <location>
        <begin position="1"/>
        <end position="26"/>
    </location>
</feature>
<feature type="chain" id="PRO_5045159535" description="GerMN domain-containing protein" evidence="1">
    <location>
        <begin position="27"/>
        <end position="161"/>
    </location>
</feature>
<accession>A0ABP6YIH4</accession>
<organism evidence="2 3">
    <name type="scientific">Amycolatopsis ultiminotia</name>
    <dbReference type="NCBI Taxonomy" id="543629"/>
    <lineage>
        <taxon>Bacteria</taxon>
        <taxon>Bacillati</taxon>
        <taxon>Actinomycetota</taxon>
        <taxon>Actinomycetes</taxon>
        <taxon>Pseudonocardiales</taxon>
        <taxon>Pseudonocardiaceae</taxon>
        <taxon>Amycolatopsis</taxon>
    </lineage>
</organism>
<dbReference type="RefSeq" id="WP_344868827.1">
    <property type="nucleotide sequence ID" value="NZ_BAAAZN010000029.1"/>
</dbReference>
<evidence type="ECO:0000313" key="2">
    <source>
        <dbReference type="EMBL" id="GAA3584312.1"/>
    </source>
</evidence>
<protein>
    <recommendedName>
        <fullName evidence="4">GerMN domain-containing protein</fullName>
    </recommendedName>
</protein>
<keyword evidence="3" id="KW-1185">Reference proteome</keyword>
<dbReference type="EMBL" id="BAAAZN010000029">
    <property type="protein sequence ID" value="GAA3584312.1"/>
    <property type="molecule type" value="Genomic_DNA"/>
</dbReference>